<feature type="coiled-coil region" evidence="3">
    <location>
        <begin position="253"/>
        <end position="280"/>
    </location>
</feature>
<accession>A0A2N7X151</accession>
<organism evidence="4 5">
    <name type="scientific">Trinickia symbiotica</name>
    <dbReference type="NCBI Taxonomy" id="863227"/>
    <lineage>
        <taxon>Bacteria</taxon>
        <taxon>Pseudomonadati</taxon>
        <taxon>Pseudomonadota</taxon>
        <taxon>Betaproteobacteria</taxon>
        <taxon>Burkholderiales</taxon>
        <taxon>Burkholderiaceae</taxon>
        <taxon>Trinickia</taxon>
    </lineage>
</organism>
<dbReference type="Proteomes" id="UP000235777">
    <property type="component" value="Unassembled WGS sequence"/>
</dbReference>
<evidence type="ECO:0000313" key="4">
    <source>
        <dbReference type="EMBL" id="PMS35459.1"/>
    </source>
</evidence>
<keyword evidence="5" id="KW-1185">Reference proteome</keyword>
<protein>
    <submittedName>
        <fullName evidence="4">HlyD family secretion protein</fullName>
    </submittedName>
</protein>
<evidence type="ECO:0000313" key="5">
    <source>
        <dbReference type="Proteomes" id="UP000235777"/>
    </source>
</evidence>
<name>A0A2N7X151_9BURK</name>
<dbReference type="STRING" id="863227.GCA_000373005_03942"/>
<proteinExistence type="predicted"/>
<sequence length="453" mass="49510">MNSPVNALNYQLLRLGAVLELERRARAAAREELGFLIVNETASVVHYQQAALWQDAPAGDDPLLLSGVASAERGGPYYIWLARVFAALAREDAPQAGPRQPRVIEPAELPEALAREWPEWFPANALLCPLDWRDSEPAGYLLLGRADAWADSDRQLLGALAGTYAQSLLLHRRVRKPSVLRQLAARKRPLAIAAAVLLAIAVFPVRESVLAPAEVVPVDPAPVRAPFDGVVGALRVEPNEAVHAGQPLVSFDRTQLQTRYEVTKKALDMAREEYADTSQQAMSDDKAKARLAMLSSKVEQEQAELVYDEDMLRRAEITAPVDGVAVFDDSSEWIGKPVVLGERIMVVASPARTQLQIEVPAASVVSFEPGAEVVFFSNLSPDKPAYGKLTFASYSSTVAADGVMSYAFRASLDPGHALRLGLKGTAKIYGPRRALALWLLRRPLTVLREWLSI</sequence>
<evidence type="ECO:0000256" key="1">
    <source>
        <dbReference type="ARBA" id="ARBA00004196"/>
    </source>
</evidence>
<evidence type="ECO:0000256" key="2">
    <source>
        <dbReference type="ARBA" id="ARBA00023054"/>
    </source>
</evidence>
<dbReference type="SUPFAM" id="SSF111369">
    <property type="entry name" value="HlyD-like secretion proteins"/>
    <property type="match status" value="1"/>
</dbReference>
<dbReference type="PANTHER" id="PTHR32347">
    <property type="entry name" value="EFFLUX SYSTEM COMPONENT YKNX-RELATED"/>
    <property type="match status" value="1"/>
</dbReference>
<dbReference type="EMBL" id="PNYC01000011">
    <property type="protein sequence ID" value="PMS35459.1"/>
    <property type="molecule type" value="Genomic_DNA"/>
</dbReference>
<dbReference type="PANTHER" id="PTHR32347:SF23">
    <property type="entry name" value="BLL5650 PROTEIN"/>
    <property type="match status" value="1"/>
</dbReference>
<dbReference type="AlphaFoldDB" id="A0A2N7X151"/>
<dbReference type="RefSeq" id="WP_018442542.1">
    <property type="nucleotide sequence ID" value="NZ_KB890187.1"/>
</dbReference>
<dbReference type="GO" id="GO:0030313">
    <property type="term" value="C:cell envelope"/>
    <property type="evidence" value="ECO:0007669"/>
    <property type="project" value="UniProtKB-SubCell"/>
</dbReference>
<dbReference type="Gene3D" id="2.40.50.100">
    <property type="match status" value="1"/>
</dbReference>
<reference evidence="4 5" key="1">
    <citation type="submission" date="2018-01" db="EMBL/GenBank/DDBJ databases">
        <title>Whole genome analyses suggest that Burkholderia sensu lato contains two further novel genera in the rhizoxinica-symbiotica group Mycetohabitans gen. nov., and Trinickia gen. nov.: implications for the evolution of diazotrophy and nodulation in the Burkholderiaceae.</title>
        <authorList>
            <person name="Estrada-de los Santos P."/>
            <person name="Palmer M."/>
            <person name="Chavez-Ramirez B."/>
            <person name="Beukes C."/>
            <person name="Steenkamp E.T."/>
            <person name="Hirsch A.M."/>
            <person name="Manyaka P."/>
            <person name="Maluk M."/>
            <person name="Lafos M."/>
            <person name="Crook M."/>
            <person name="Gross E."/>
            <person name="Simon M.F."/>
            <person name="Bueno dos Reis Junior F."/>
            <person name="Poole P.S."/>
            <person name="Venter S.N."/>
            <person name="James E.K."/>
        </authorList>
    </citation>
    <scope>NUCLEOTIDE SEQUENCE [LARGE SCALE GENOMIC DNA]</scope>
    <source>
        <strain evidence="4 5">JPY 581</strain>
    </source>
</reference>
<gene>
    <name evidence="4" type="ORF">C0Z20_18415</name>
</gene>
<comment type="subcellular location">
    <subcellularLocation>
        <location evidence="1">Cell envelope</location>
    </subcellularLocation>
</comment>
<comment type="caution">
    <text evidence="4">The sequence shown here is derived from an EMBL/GenBank/DDBJ whole genome shotgun (WGS) entry which is preliminary data.</text>
</comment>
<dbReference type="Gene3D" id="1.10.287.470">
    <property type="entry name" value="Helix hairpin bin"/>
    <property type="match status" value="1"/>
</dbReference>
<dbReference type="OrthoDB" id="9763546at2"/>
<dbReference type="InterPro" id="IPR050465">
    <property type="entry name" value="UPF0194_transport"/>
</dbReference>
<keyword evidence="2 3" id="KW-0175">Coiled coil</keyword>
<evidence type="ECO:0000256" key="3">
    <source>
        <dbReference type="SAM" id="Coils"/>
    </source>
</evidence>